<name>X1EUU9_9ZZZZ</name>
<accession>X1EUU9</accession>
<proteinExistence type="predicted"/>
<feature type="non-terminal residue" evidence="1">
    <location>
        <position position="1"/>
    </location>
</feature>
<comment type="caution">
    <text evidence="1">The sequence shown here is derived from an EMBL/GenBank/DDBJ whole genome shotgun (WGS) entry which is preliminary data.</text>
</comment>
<organism evidence="1">
    <name type="scientific">marine sediment metagenome</name>
    <dbReference type="NCBI Taxonomy" id="412755"/>
    <lineage>
        <taxon>unclassified sequences</taxon>
        <taxon>metagenomes</taxon>
        <taxon>ecological metagenomes</taxon>
    </lineage>
</organism>
<protein>
    <submittedName>
        <fullName evidence="1">Uncharacterized protein</fullName>
    </submittedName>
</protein>
<reference evidence="1" key="1">
    <citation type="journal article" date="2014" name="Front. Microbiol.">
        <title>High frequency of phylogenetically diverse reductive dehalogenase-homologous genes in deep subseafloor sedimentary metagenomes.</title>
        <authorList>
            <person name="Kawai M."/>
            <person name="Futagami T."/>
            <person name="Toyoda A."/>
            <person name="Takaki Y."/>
            <person name="Nishi S."/>
            <person name="Hori S."/>
            <person name="Arai W."/>
            <person name="Tsubouchi T."/>
            <person name="Morono Y."/>
            <person name="Uchiyama I."/>
            <person name="Ito T."/>
            <person name="Fujiyama A."/>
            <person name="Inagaki F."/>
            <person name="Takami H."/>
        </authorList>
    </citation>
    <scope>NUCLEOTIDE SEQUENCE</scope>
    <source>
        <strain evidence="1">Expedition CK06-06</strain>
    </source>
</reference>
<evidence type="ECO:0000313" key="1">
    <source>
        <dbReference type="EMBL" id="GAH24065.1"/>
    </source>
</evidence>
<gene>
    <name evidence="1" type="ORF">S01H4_65263</name>
</gene>
<dbReference type="EMBL" id="BART01039866">
    <property type="protein sequence ID" value="GAH24065.1"/>
    <property type="molecule type" value="Genomic_DNA"/>
</dbReference>
<dbReference type="AlphaFoldDB" id="X1EUU9"/>
<sequence length="29" mass="3498">LLRNPSAKRDVWEDMKRLMEAMEIQLPAR</sequence>